<sequence length="335" mass="39315">MLENLKEFMRTNHHYELTDYAYFDTTYRRTNWLPLSLSLFVIVFLVFLLDLIFSWNVVNYVVLIIAFVVLVVLPLALKKGNKYQSIVVTPVYLIEQQSKDDFVAIDFDEITSFKLTDKGIRIESKQKKIMLGLNLSREEIDQIIDILEAKGKTFEPEKDYMIRPVEIIIKDNHIRLRDISVRTDLDDLYEQFSNKYMMLTPGFIDYIIFRNSNVKKVEVLNDQQCFALHIDRFEVKEGHPENTKFDSIDAMDCIAIFQKVEIESMILQNTHDANVPDKKCDRTLDTLPEFLENAVIAEWKITKSRAIFFFATGVHQLKMTFSYSDVIIGWNKTKE</sequence>
<keyword evidence="1" id="KW-0812">Transmembrane</keyword>
<organism evidence="2 3">
    <name type="scientific">Candidatus Xianfuyuplasma coldseepsis</name>
    <dbReference type="NCBI Taxonomy" id="2782163"/>
    <lineage>
        <taxon>Bacteria</taxon>
        <taxon>Bacillati</taxon>
        <taxon>Mycoplasmatota</taxon>
        <taxon>Mollicutes</taxon>
        <taxon>Candidatus Izemoplasmatales</taxon>
        <taxon>Candidatus Izemoplasmataceae</taxon>
        <taxon>Candidatus Xianfuyuplasma</taxon>
    </lineage>
</organism>
<name>A0A7L7KPU3_9MOLU</name>
<dbReference type="Proteomes" id="UP000514720">
    <property type="component" value="Chromosome"/>
</dbReference>
<accession>A0A7L7KPU3</accession>
<reference evidence="2 3" key="1">
    <citation type="submission" date="2020-02" db="EMBL/GenBank/DDBJ databases">
        <authorList>
            <person name="Zheng R.K."/>
            <person name="Sun C.M."/>
        </authorList>
    </citation>
    <scope>NUCLEOTIDE SEQUENCE [LARGE SCALE GENOMIC DNA]</scope>
    <source>
        <strain evidence="3">zrk13</strain>
    </source>
</reference>
<gene>
    <name evidence="2" type="ORF">G4Z02_00045</name>
</gene>
<evidence type="ECO:0000313" key="3">
    <source>
        <dbReference type="Proteomes" id="UP000514720"/>
    </source>
</evidence>
<dbReference type="EMBL" id="CP048914">
    <property type="protein sequence ID" value="QMS84196.1"/>
    <property type="molecule type" value="Genomic_DNA"/>
</dbReference>
<dbReference type="AlphaFoldDB" id="A0A7L7KPU3"/>
<feature type="transmembrane region" description="Helical" evidence="1">
    <location>
        <begin position="58"/>
        <end position="77"/>
    </location>
</feature>
<evidence type="ECO:0000256" key="1">
    <source>
        <dbReference type="SAM" id="Phobius"/>
    </source>
</evidence>
<feature type="transmembrane region" description="Helical" evidence="1">
    <location>
        <begin position="32"/>
        <end position="52"/>
    </location>
</feature>
<proteinExistence type="predicted"/>
<evidence type="ECO:0000313" key="2">
    <source>
        <dbReference type="EMBL" id="QMS84196.1"/>
    </source>
</evidence>
<keyword evidence="1" id="KW-1133">Transmembrane helix</keyword>
<dbReference type="KEGG" id="xcl:G4Z02_00045"/>
<protein>
    <submittedName>
        <fullName evidence="2">Uncharacterized protein</fullName>
    </submittedName>
</protein>
<keyword evidence="3" id="KW-1185">Reference proteome</keyword>
<dbReference type="RefSeq" id="WP_258877808.1">
    <property type="nucleotide sequence ID" value="NZ_CP048914.1"/>
</dbReference>
<keyword evidence="1" id="KW-0472">Membrane</keyword>